<dbReference type="GO" id="GO:0005524">
    <property type="term" value="F:ATP binding"/>
    <property type="evidence" value="ECO:0007669"/>
    <property type="project" value="UniProtKB-KW"/>
</dbReference>
<accession>A0ABY4H7B5</accession>
<name>A0ABY4H7B5_9BACI</name>
<dbReference type="EMBL" id="CP095075">
    <property type="protein sequence ID" value="UOR10333.1"/>
    <property type="molecule type" value="Genomic_DNA"/>
</dbReference>
<feature type="domain" description="ABC transporter" evidence="4">
    <location>
        <begin position="329"/>
        <end position="542"/>
    </location>
</feature>
<proteinExistence type="predicted"/>
<organism evidence="5 6">
    <name type="scientific">Halobacillus amylolyticus</name>
    <dbReference type="NCBI Taxonomy" id="2932259"/>
    <lineage>
        <taxon>Bacteria</taxon>
        <taxon>Bacillati</taxon>
        <taxon>Bacillota</taxon>
        <taxon>Bacilli</taxon>
        <taxon>Bacillales</taxon>
        <taxon>Bacillaceae</taxon>
        <taxon>Halobacillus</taxon>
    </lineage>
</organism>
<dbReference type="InterPro" id="IPR003593">
    <property type="entry name" value="AAA+_ATPase"/>
</dbReference>
<dbReference type="NCBIfam" id="NF000355">
    <property type="entry name" value="ribo_prot_ABC_F"/>
    <property type="match status" value="1"/>
</dbReference>
<evidence type="ECO:0000256" key="1">
    <source>
        <dbReference type="ARBA" id="ARBA00022741"/>
    </source>
</evidence>
<reference evidence="5" key="1">
    <citation type="submission" date="2022-04" db="EMBL/GenBank/DDBJ databases">
        <title>Halobacillus sp. isolated from saltern.</title>
        <authorList>
            <person name="Won M."/>
            <person name="Lee C.-M."/>
            <person name="Woen H.-Y."/>
            <person name="Kwon S.-W."/>
        </authorList>
    </citation>
    <scope>NUCLEOTIDE SEQUENCE</scope>
    <source>
        <strain evidence="5">SSHM10-5</strain>
    </source>
</reference>
<dbReference type="InterPro" id="IPR003439">
    <property type="entry name" value="ABC_transporter-like_ATP-bd"/>
</dbReference>
<dbReference type="PANTHER" id="PTHR42855">
    <property type="entry name" value="ABC TRANSPORTER ATP-BINDING SUBUNIT"/>
    <property type="match status" value="1"/>
</dbReference>
<keyword evidence="1" id="KW-0547">Nucleotide-binding</keyword>
<dbReference type="RefSeq" id="WP_245029429.1">
    <property type="nucleotide sequence ID" value="NZ_CP095075.1"/>
</dbReference>
<evidence type="ECO:0000313" key="6">
    <source>
        <dbReference type="Proteomes" id="UP000830326"/>
    </source>
</evidence>
<keyword evidence="2 5" id="KW-0067">ATP-binding</keyword>
<evidence type="ECO:0000256" key="2">
    <source>
        <dbReference type="ARBA" id="ARBA00022840"/>
    </source>
</evidence>
<protein>
    <submittedName>
        <fullName evidence="5">ATP-binding cassette domain-containing protein</fullName>
    </submittedName>
</protein>
<dbReference type="CDD" id="cd03221">
    <property type="entry name" value="ABCF_EF-3"/>
    <property type="match status" value="2"/>
</dbReference>
<feature type="domain" description="ABC transporter" evidence="4">
    <location>
        <begin position="2"/>
        <end position="253"/>
    </location>
</feature>
<dbReference type="PROSITE" id="PS00211">
    <property type="entry name" value="ABC_TRANSPORTER_1"/>
    <property type="match status" value="2"/>
</dbReference>
<dbReference type="InterPro" id="IPR032781">
    <property type="entry name" value="ABC_tran_Xtn"/>
</dbReference>
<gene>
    <name evidence="5" type="ORF">MUO15_11535</name>
</gene>
<keyword evidence="6" id="KW-1185">Reference proteome</keyword>
<dbReference type="InterPro" id="IPR027417">
    <property type="entry name" value="P-loop_NTPase"/>
</dbReference>
<dbReference type="InterPro" id="IPR017871">
    <property type="entry name" value="ABC_transporter-like_CS"/>
</dbReference>
<evidence type="ECO:0000256" key="3">
    <source>
        <dbReference type="SAM" id="Coils"/>
    </source>
</evidence>
<dbReference type="PROSITE" id="PS50893">
    <property type="entry name" value="ABC_TRANSPORTER_2"/>
    <property type="match status" value="2"/>
</dbReference>
<keyword evidence="3" id="KW-0175">Coiled coil</keyword>
<dbReference type="PANTHER" id="PTHR42855:SF2">
    <property type="entry name" value="DRUG RESISTANCE ABC TRANSPORTER,ATP-BINDING PROTEIN"/>
    <property type="match status" value="1"/>
</dbReference>
<dbReference type="SUPFAM" id="SSF52540">
    <property type="entry name" value="P-loop containing nucleoside triphosphate hydrolases"/>
    <property type="match status" value="2"/>
</dbReference>
<dbReference type="Gene3D" id="3.40.50.300">
    <property type="entry name" value="P-loop containing nucleotide triphosphate hydrolases"/>
    <property type="match status" value="2"/>
</dbReference>
<sequence length="615" mass="70103">MITLKDVYKIIGGKVLFESLSFEINVGERLGLVGRNGSGKSTLFRLITKEESLDGGDLFIKKGLSIGYLKQIPDQFTGTAKEYLEKAFIELKHLAEEMKQLENKMKDPDKMEKALVTYGELQDQFTEQGGYEMESLISQVANGLQVGSLLHQPFSNLSGGEKTKLSLARILLEKPSLLLLDEPTNHLDLVAIEWLEKHLQQYKGALCVISHDRSFLDHVVSGIVDLESGEAQIYKGNYSSFEQQKEEKLLAEFHQYQEQQKKIKKMKEAIRRLRQWANEANPPNPKLFKKAKSMERALEKMEKVNRPMLDTKKMGLSLQAEGRSGNDVLIADKASKHYGNRQILTEVDLQLRYKERLAIVGANGSGKSTLLKLLLQQEEPDSGVIKQGSSILIGYLPQNPLQGVDDQQRMIDYFRQHIRVTEGQARHLLAAFMFYGYDVFQKIAHLSGGERMRLKLAIFMHEGINLLVLDEPTNHLDVESQEVLEEALQHFEGTVIGVSHDRHFLNQCFNETAYLVGGRLYRYFGSYNETKEKWMVLLGQECKQYQATTPKKQQGQTGAAEVSMEERIMELENELSIVEGKIEKEMNTGELIALQEEKELLTKRIDHLYESWINS</sequence>
<dbReference type="InterPro" id="IPR051309">
    <property type="entry name" value="ABCF_ATPase"/>
</dbReference>
<dbReference type="Proteomes" id="UP000830326">
    <property type="component" value="Chromosome"/>
</dbReference>
<evidence type="ECO:0000313" key="5">
    <source>
        <dbReference type="EMBL" id="UOR10333.1"/>
    </source>
</evidence>
<dbReference type="Pfam" id="PF12848">
    <property type="entry name" value="ABC_tran_Xtn"/>
    <property type="match status" value="1"/>
</dbReference>
<dbReference type="Pfam" id="PF00005">
    <property type="entry name" value="ABC_tran"/>
    <property type="match status" value="2"/>
</dbReference>
<feature type="coiled-coil region" evidence="3">
    <location>
        <begin position="561"/>
        <end position="611"/>
    </location>
</feature>
<evidence type="ECO:0000259" key="4">
    <source>
        <dbReference type="PROSITE" id="PS50893"/>
    </source>
</evidence>
<dbReference type="SMART" id="SM00382">
    <property type="entry name" value="AAA"/>
    <property type="match status" value="2"/>
</dbReference>